<evidence type="ECO:0008006" key="4">
    <source>
        <dbReference type="Google" id="ProtNLM"/>
    </source>
</evidence>
<dbReference type="Gene3D" id="2.40.50.480">
    <property type="match status" value="1"/>
</dbReference>
<keyword evidence="1" id="KW-0732">Signal</keyword>
<protein>
    <recommendedName>
        <fullName evidence="4">DUF1093 domain-containing protein</fullName>
    </recommendedName>
</protein>
<dbReference type="SUPFAM" id="SSF159121">
    <property type="entry name" value="BC4932-like"/>
    <property type="match status" value="1"/>
</dbReference>
<comment type="caution">
    <text evidence="2">The sequence shown here is derived from an EMBL/GenBank/DDBJ whole genome shotgun (WGS) entry which is preliminary data.</text>
</comment>
<name>A0A9X6TLJ0_BACTU</name>
<accession>A0A9X6TLJ0</accession>
<proteinExistence type="predicted"/>
<dbReference type="InterPro" id="IPR006542">
    <property type="entry name" value="DUF1093"/>
</dbReference>
<feature type="signal peptide" evidence="1">
    <location>
        <begin position="1"/>
        <end position="19"/>
    </location>
</feature>
<dbReference type="PANTHER" id="PTHR36433:SF2">
    <property type="entry name" value="YXEA FAMILY PROTEIN"/>
    <property type="match status" value="1"/>
</dbReference>
<dbReference type="RefSeq" id="WP_098902122.1">
    <property type="nucleotide sequence ID" value="NZ_NVNL01000025.1"/>
</dbReference>
<organism evidence="2 3">
    <name type="scientific">Bacillus thuringiensis</name>
    <dbReference type="NCBI Taxonomy" id="1428"/>
    <lineage>
        <taxon>Bacteria</taxon>
        <taxon>Bacillati</taxon>
        <taxon>Bacillota</taxon>
        <taxon>Bacilli</taxon>
        <taxon>Bacillales</taxon>
        <taxon>Bacillaceae</taxon>
        <taxon>Bacillus</taxon>
        <taxon>Bacillus cereus group</taxon>
    </lineage>
</organism>
<dbReference type="PANTHER" id="PTHR36433">
    <property type="entry name" value="HYPOTHETICAL CYTOSOLIC PROTEIN"/>
    <property type="match status" value="1"/>
</dbReference>
<feature type="chain" id="PRO_5040906841" description="DUF1093 domain-containing protein" evidence="1">
    <location>
        <begin position="20"/>
        <end position="130"/>
    </location>
</feature>
<reference evidence="2 3" key="1">
    <citation type="submission" date="2017-09" db="EMBL/GenBank/DDBJ databases">
        <title>Large-scale bioinformatics analysis of Bacillus genomes uncovers conserved roles of natural products in bacterial physiology.</title>
        <authorList>
            <consortium name="Agbiome Team Llc"/>
            <person name="Bleich R.M."/>
            <person name="Grubbs K.J."/>
            <person name="Santa Maria K.C."/>
            <person name="Allen S.E."/>
            <person name="Farag S."/>
            <person name="Shank E.A."/>
            <person name="Bowers A."/>
        </authorList>
    </citation>
    <scope>NUCLEOTIDE SEQUENCE [LARGE SCALE GENOMIC DNA]</scope>
    <source>
        <strain evidence="2 3">AFS089089</strain>
    </source>
</reference>
<evidence type="ECO:0000313" key="2">
    <source>
        <dbReference type="EMBL" id="PEA88701.1"/>
    </source>
</evidence>
<evidence type="ECO:0000256" key="1">
    <source>
        <dbReference type="SAM" id="SignalP"/>
    </source>
</evidence>
<sequence>MKRRFCILMLAMVFSMGLAGCGKSEDISNNLSRYNPFASKTDVYGMVTAEPTIDSKAKENGVESYVYDLIGYDKDLNKIDLGFGSRTKHPIGTYIKAVKKGSDTRMHDPIVVKKEDVPENIINKLNEHQK</sequence>
<dbReference type="EMBL" id="NVNL01000025">
    <property type="protein sequence ID" value="PEA88701.1"/>
    <property type="molecule type" value="Genomic_DNA"/>
</dbReference>
<dbReference type="PROSITE" id="PS51257">
    <property type="entry name" value="PROKAR_LIPOPROTEIN"/>
    <property type="match status" value="1"/>
</dbReference>
<evidence type="ECO:0000313" key="3">
    <source>
        <dbReference type="Proteomes" id="UP000220702"/>
    </source>
</evidence>
<dbReference type="Proteomes" id="UP000220702">
    <property type="component" value="Unassembled WGS sequence"/>
</dbReference>
<dbReference type="InterPro" id="IPR036166">
    <property type="entry name" value="YxeA-like_sf"/>
</dbReference>
<gene>
    <name evidence="2" type="ORF">CON71_17625</name>
</gene>
<dbReference type="AlphaFoldDB" id="A0A9X6TLJ0"/>